<dbReference type="InterPro" id="IPR000315">
    <property type="entry name" value="Znf_B-box"/>
</dbReference>
<keyword evidence="1" id="KW-0863">Zinc-finger</keyword>
<keyword evidence="1" id="KW-0862">Zinc</keyword>
<dbReference type="Pfam" id="PF00643">
    <property type="entry name" value="zf-B_box"/>
    <property type="match status" value="1"/>
</dbReference>
<keyword evidence="1" id="KW-0479">Metal-binding</keyword>
<evidence type="ECO:0000313" key="4">
    <source>
        <dbReference type="Proteomes" id="UP000828390"/>
    </source>
</evidence>
<organism evidence="3 4">
    <name type="scientific">Dreissena polymorpha</name>
    <name type="common">Zebra mussel</name>
    <name type="synonym">Mytilus polymorpha</name>
    <dbReference type="NCBI Taxonomy" id="45954"/>
    <lineage>
        <taxon>Eukaryota</taxon>
        <taxon>Metazoa</taxon>
        <taxon>Spiralia</taxon>
        <taxon>Lophotrochozoa</taxon>
        <taxon>Mollusca</taxon>
        <taxon>Bivalvia</taxon>
        <taxon>Autobranchia</taxon>
        <taxon>Heteroconchia</taxon>
        <taxon>Euheterodonta</taxon>
        <taxon>Imparidentia</taxon>
        <taxon>Neoheterodontei</taxon>
        <taxon>Myida</taxon>
        <taxon>Dreissenoidea</taxon>
        <taxon>Dreissenidae</taxon>
        <taxon>Dreissena</taxon>
    </lineage>
</organism>
<feature type="domain" description="B box-type" evidence="2">
    <location>
        <begin position="25"/>
        <end position="71"/>
    </location>
</feature>
<dbReference type="Proteomes" id="UP000828390">
    <property type="component" value="Unassembled WGS sequence"/>
</dbReference>
<keyword evidence="4" id="KW-1185">Reference proteome</keyword>
<dbReference type="Gene3D" id="2.130.10.10">
    <property type="entry name" value="YVTN repeat-like/Quinoprotein amine dehydrogenase"/>
    <property type="match status" value="1"/>
</dbReference>
<dbReference type="InterPro" id="IPR015943">
    <property type="entry name" value="WD40/YVTN_repeat-like_dom_sf"/>
</dbReference>
<dbReference type="EMBL" id="JAIWYP010000006">
    <property type="protein sequence ID" value="KAH3812845.1"/>
    <property type="molecule type" value="Genomic_DNA"/>
</dbReference>
<comment type="caution">
    <text evidence="3">The sequence shown here is derived from an EMBL/GenBank/DDBJ whole genome shotgun (WGS) entry which is preliminary data.</text>
</comment>
<evidence type="ECO:0000256" key="1">
    <source>
        <dbReference type="PROSITE-ProRule" id="PRU00024"/>
    </source>
</evidence>
<dbReference type="PROSITE" id="PS50119">
    <property type="entry name" value="ZF_BBOX"/>
    <property type="match status" value="1"/>
</dbReference>
<evidence type="ECO:0000313" key="3">
    <source>
        <dbReference type="EMBL" id="KAH3812845.1"/>
    </source>
</evidence>
<sequence length="376" mass="41558">MATRRLSDSNGDNAGDFIGDFSVSQSCEPCMKCNESKTATIFCQECKEYLCDTCKNPHTVYIPGRHDIVRIKERKSVRVLQAKKNMKTNQEHVEPIPICLSPKQTPVNLELLASVDIKQTGNDKDGPFLDGLDFLPDGRLVAVDSLNSKCIIMDDSLEIQTTPYKLNSAPNDVVCLSQGELAVTMSDKTVLLLSMSPGNVIRLTKKIKTSTYVDSICCMTPTDMVVGTFNHSSPARMITHSGVESDFDHVLFQKKTYRRDDSKCTYVPLKNTLVLTDRSAHTVYLYDTVKGTSKVVTDDNIRRPRSACVGPGDTVLVCSEAKNSVVHLTVEGDILGTFPLDMQGPWAICMNNNGTRLAVSNRNKKIQLFKISTAMT</sequence>
<reference evidence="3" key="1">
    <citation type="journal article" date="2019" name="bioRxiv">
        <title>The Genome of the Zebra Mussel, Dreissena polymorpha: A Resource for Invasive Species Research.</title>
        <authorList>
            <person name="McCartney M.A."/>
            <person name="Auch B."/>
            <person name="Kono T."/>
            <person name="Mallez S."/>
            <person name="Zhang Y."/>
            <person name="Obille A."/>
            <person name="Becker A."/>
            <person name="Abrahante J.E."/>
            <person name="Garbe J."/>
            <person name="Badalamenti J.P."/>
            <person name="Herman A."/>
            <person name="Mangelson H."/>
            <person name="Liachko I."/>
            <person name="Sullivan S."/>
            <person name="Sone E.D."/>
            <person name="Koren S."/>
            <person name="Silverstein K.A.T."/>
            <person name="Beckman K.B."/>
            <person name="Gohl D.M."/>
        </authorList>
    </citation>
    <scope>NUCLEOTIDE SEQUENCE</scope>
    <source>
        <strain evidence="3">Duluth1</strain>
        <tissue evidence="3">Whole animal</tissue>
    </source>
</reference>
<evidence type="ECO:0000259" key="2">
    <source>
        <dbReference type="PROSITE" id="PS50119"/>
    </source>
</evidence>
<dbReference type="AlphaFoldDB" id="A0A9D4G970"/>
<proteinExistence type="predicted"/>
<gene>
    <name evidence="3" type="ORF">DPMN_141286</name>
</gene>
<protein>
    <recommendedName>
        <fullName evidence="2">B box-type domain-containing protein</fullName>
    </recommendedName>
</protein>
<reference evidence="3" key="2">
    <citation type="submission" date="2020-11" db="EMBL/GenBank/DDBJ databases">
        <authorList>
            <person name="McCartney M.A."/>
            <person name="Auch B."/>
            <person name="Kono T."/>
            <person name="Mallez S."/>
            <person name="Becker A."/>
            <person name="Gohl D.M."/>
            <person name="Silverstein K.A.T."/>
            <person name="Koren S."/>
            <person name="Bechman K.B."/>
            <person name="Herman A."/>
            <person name="Abrahante J.E."/>
            <person name="Garbe J."/>
        </authorList>
    </citation>
    <scope>NUCLEOTIDE SEQUENCE</scope>
    <source>
        <strain evidence="3">Duluth1</strain>
        <tissue evidence="3">Whole animal</tissue>
    </source>
</reference>
<name>A0A9D4G970_DREPO</name>
<dbReference type="OrthoDB" id="5800423at2759"/>
<accession>A0A9D4G970</accession>
<dbReference type="GO" id="GO:0008270">
    <property type="term" value="F:zinc ion binding"/>
    <property type="evidence" value="ECO:0007669"/>
    <property type="project" value="UniProtKB-KW"/>
</dbReference>
<dbReference type="SUPFAM" id="SSF75011">
    <property type="entry name" value="3-carboxy-cis,cis-mucoante lactonizing enzyme"/>
    <property type="match status" value="1"/>
</dbReference>